<keyword evidence="2" id="KW-1185">Reference proteome</keyword>
<evidence type="ECO:0008006" key="3">
    <source>
        <dbReference type="Google" id="ProtNLM"/>
    </source>
</evidence>
<comment type="caution">
    <text evidence="1">The sequence shown here is derived from an EMBL/GenBank/DDBJ whole genome shotgun (WGS) entry which is preliminary data.</text>
</comment>
<proteinExistence type="predicted"/>
<dbReference type="Proteomes" id="UP001230220">
    <property type="component" value="Unassembled WGS sequence"/>
</dbReference>
<dbReference type="RefSeq" id="WP_307406389.1">
    <property type="nucleotide sequence ID" value="NZ_JAUSUR010000001.1"/>
</dbReference>
<accession>A0ABU0E0X3</accession>
<evidence type="ECO:0000313" key="1">
    <source>
        <dbReference type="EMBL" id="MDQ0360476.1"/>
    </source>
</evidence>
<evidence type="ECO:0000313" key="2">
    <source>
        <dbReference type="Proteomes" id="UP001230220"/>
    </source>
</evidence>
<dbReference type="EMBL" id="JAUSUR010000001">
    <property type="protein sequence ID" value="MDQ0360476.1"/>
    <property type="molecule type" value="Genomic_DNA"/>
</dbReference>
<name>A0ABU0E0X3_9FIRM</name>
<sequence>MIHLFHESNGTMGGKMMHQALINMGHVYSITTIWKYRKEMQMKSCIRGKKATYIKGKIHHLFPNIIQQQFEVKEANKIWCIQFYLYKIEYRKEQL</sequence>
<organism evidence="1 2">
    <name type="scientific">Breznakia pachnodae</name>
    <dbReference type="NCBI Taxonomy" id="265178"/>
    <lineage>
        <taxon>Bacteria</taxon>
        <taxon>Bacillati</taxon>
        <taxon>Bacillota</taxon>
        <taxon>Erysipelotrichia</taxon>
        <taxon>Erysipelotrichales</taxon>
        <taxon>Erysipelotrichaceae</taxon>
        <taxon>Breznakia</taxon>
    </lineage>
</organism>
<reference evidence="1 2" key="1">
    <citation type="submission" date="2023-07" db="EMBL/GenBank/DDBJ databases">
        <title>Genomic Encyclopedia of Type Strains, Phase IV (KMG-IV): sequencing the most valuable type-strain genomes for metagenomic binning, comparative biology and taxonomic classification.</title>
        <authorList>
            <person name="Goeker M."/>
        </authorList>
    </citation>
    <scope>NUCLEOTIDE SEQUENCE [LARGE SCALE GENOMIC DNA]</scope>
    <source>
        <strain evidence="1 2">DSM 16784</strain>
    </source>
</reference>
<gene>
    <name evidence="1" type="ORF">J2S15_001207</name>
</gene>
<protein>
    <recommendedName>
        <fullName evidence="3">Transposase</fullName>
    </recommendedName>
</protein>